<evidence type="ECO:0000313" key="3">
    <source>
        <dbReference type="Proteomes" id="UP001140513"/>
    </source>
</evidence>
<reference evidence="2" key="1">
    <citation type="submission" date="2022-10" db="EMBL/GenBank/DDBJ databases">
        <title>Tapping the CABI collections for fungal endophytes: first genome assemblies for Collariella, Neodidymelliopsis, Ascochyta clinopodiicola, Didymella pomorum, Didymosphaeria variabile, Neocosmospora piperis and Neocucurbitaria cava.</title>
        <authorList>
            <person name="Hill R."/>
        </authorList>
    </citation>
    <scope>NUCLEOTIDE SEQUENCE</scope>
    <source>
        <strain evidence="2">IMI 356815</strain>
    </source>
</reference>
<name>A0A9W8XJ74_9PLEO</name>
<feature type="domain" description="Heterokaryon incompatibility" evidence="1">
    <location>
        <begin position="751"/>
        <end position="901"/>
    </location>
</feature>
<evidence type="ECO:0000313" key="2">
    <source>
        <dbReference type="EMBL" id="KAJ4351872.1"/>
    </source>
</evidence>
<dbReference type="Proteomes" id="UP001140513">
    <property type="component" value="Unassembled WGS sequence"/>
</dbReference>
<evidence type="ECO:0000259" key="1">
    <source>
        <dbReference type="Pfam" id="PF06985"/>
    </source>
</evidence>
<dbReference type="Pfam" id="PF06985">
    <property type="entry name" value="HET"/>
    <property type="match status" value="1"/>
</dbReference>
<dbReference type="InterPro" id="IPR010730">
    <property type="entry name" value="HET"/>
</dbReference>
<dbReference type="PANTHER" id="PTHR33112">
    <property type="entry name" value="DOMAIN PROTEIN, PUTATIVE-RELATED"/>
    <property type="match status" value="1"/>
</dbReference>
<dbReference type="EMBL" id="JAPEUX010000005">
    <property type="protein sequence ID" value="KAJ4351872.1"/>
    <property type="molecule type" value="Genomic_DNA"/>
</dbReference>
<accession>A0A9W8XJ74</accession>
<dbReference type="PANTHER" id="PTHR33112:SF10">
    <property type="entry name" value="TOL"/>
    <property type="match status" value="1"/>
</dbReference>
<comment type="caution">
    <text evidence="2">The sequence shown here is derived from an EMBL/GenBank/DDBJ whole genome shotgun (WGS) entry which is preliminary data.</text>
</comment>
<keyword evidence="3" id="KW-1185">Reference proteome</keyword>
<proteinExistence type="predicted"/>
<sequence length="1315" mass="148120">MADPFASPSGTHVLHRSLSTDHKLPVDFYEPLVSDFIQDERYIKWSAGFRPWQLHCYGRPGCGKVKAYQKTWWLSIFAACVVRDLRQRYEDEDIFVAYIRIKEHVLDHHAAFVEDFLLCLYHQICTQPAHGYERARRAGQASSERINLLHAALHEQLTRNKHSFLIFDGYDTLDIATTMLINHELKHSGLSNLSFLITRRSPPYRRPKHFNVGCDSCGRTRLALYWECQICGRSGPQYCDECQGASVACTDQEHKLALAEPYDRIDLDINRPNSDGSQSSMIGFVARGLEFHPELDARSVKQLARDISDRVGGNVNLAKLRIDDLLGIENLADNQMLSDRLPRSVVAFFDAEIDRLLQRNHVDRDLSLMAIAAVARHEDLRGFGLKAADLAWSMRRERTLSPQLARHPTRSLEDIIAAANGLLVLEPYDDDLYVTCFSRMFKAYVKEDYNESLYLASSKLCLEEEAVRPVEMKSWNMAPSTNSPPTVSDAFESNKDYMEMRSSSHDSAYYSREPTIDTTLRSQPAQPCAIETKGLFERTETLPTQNSVTQEPIVTSDEIGFSITLCAFCQEQILESNRSSGDHHRSNEAIRNSLKSKCMICTDLYQQNLLRNSGDSAMPSGAPQNCYYQWMVRSTGRSHNVESSFQIVFTPYSDNEEASGLMLPAKKYHILSEVDVHIAAEEALASSTDPNKPGGGLQIREWLKICAETHPNCNKHVKSTFVPTRLVDVEIGDNDMVRVVRTSKEDISGPYLTLSHSWGPPTFLQLKKENKSTLMGAGVNVTELTPNFQQAISVARFIGIRYIWIDSLCIMQGPGGDFQTEGQLMHKVYRHSYCNVAVADSSDSKGGLFRERNPASIVPVVVEADGAGKLERGIWRVLRDGLWEEELLATKIYSRGWVFQERMLAPRILHFAASQIFWDCSTLSACEALPIGLPHALDAKASTDRHWRGRMQLTLSDASPVYQQPLVGSNDDSVEAFWRSALLSYTSCNLTNQGDKSVAIWSIAKLVRDSLREKYGGGLWENKLEEQLAWHVRDLPTQDSGRISELQYRHPSWSWTSVKGPIIAHGRLPKPRQYVVTDHEGNAIAFESHFESSDEEPVLKRNPLPLLGYVTGANISRESASISLSLEAWAGNQLELASSFEVFLDEPLSNMYNNEPTPYSFVILAASSARSIRSRPQPQHRGSSGFTRSMTMNLEETMGPAPTTYSGIGLLLTCAKTYKADQNESFKALLREVVVRSPNQSWPDPAYGQGKSLVDRTTDVRKLVATLQSTLCYVRGKGGHEDSLFRRVGAVEFRDLPEEIWEAITKHGRKQIWLD</sequence>
<dbReference type="OrthoDB" id="5362512at2759"/>
<protein>
    <recommendedName>
        <fullName evidence="1">Heterokaryon incompatibility domain-containing protein</fullName>
    </recommendedName>
</protein>
<gene>
    <name evidence="2" type="ORF">N0V89_007216</name>
</gene>
<dbReference type="GeneID" id="80910746"/>
<organism evidence="2 3">
    <name type="scientific">Didymosphaeria variabile</name>
    <dbReference type="NCBI Taxonomy" id="1932322"/>
    <lineage>
        <taxon>Eukaryota</taxon>
        <taxon>Fungi</taxon>
        <taxon>Dikarya</taxon>
        <taxon>Ascomycota</taxon>
        <taxon>Pezizomycotina</taxon>
        <taxon>Dothideomycetes</taxon>
        <taxon>Pleosporomycetidae</taxon>
        <taxon>Pleosporales</taxon>
        <taxon>Massarineae</taxon>
        <taxon>Didymosphaeriaceae</taxon>
        <taxon>Didymosphaeria</taxon>
    </lineage>
</organism>
<dbReference type="RefSeq" id="XP_056070228.1">
    <property type="nucleotide sequence ID" value="XM_056215981.1"/>
</dbReference>